<dbReference type="Proteomes" id="UP000254326">
    <property type="component" value="Unassembled WGS sequence"/>
</dbReference>
<dbReference type="Pfam" id="PF20293">
    <property type="entry name" value="MC6"/>
    <property type="match status" value="1"/>
</dbReference>
<reference evidence="1 2" key="1">
    <citation type="submission" date="2018-06" db="EMBL/GenBank/DDBJ databases">
        <title>Marinomonas sp. YLB-05 draft genome sequence.</title>
        <authorList>
            <person name="Yu L."/>
            <person name="Tang X."/>
        </authorList>
    </citation>
    <scope>NUCLEOTIDE SEQUENCE [LARGE SCALE GENOMIC DNA]</scope>
    <source>
        <strain evidence="1 2">YLB-05</strain>
    </source>
</reference>
<keyword evidence="2" id="KW-1185">Reference proteome</keyword>
<dbReference type="RefSeq" id="WP_115467013.1">
    <property type="nucleotide sequence ID" value="NZ_QKRA01000002.1"/>
</dbReference>
<name>A0A370UAZ5_9GAMM</name>
<dbReference type="InterPro" id="IPR046897">
    <property type="entry name" value="ABC-3C_MC6"/>
</dbReference>
<sequence>MIIDDVSEPQKSLYVIGASIILVLRESNEKSVDPIRLFDLFHNRTNKISLTYFYLGLDWLYLLNAIELDSFGNIKLCR</sequence>
<gene>
    <name evidence="1" type="ORF">DN730_04990</name>
</gene>
<protein>
    <submittedName>
        <fullName evidence="1">Uncharacterized protein</fullName>
    </submittedName>
</protein>
<dbReference type="EMBL" id="QKRA01000002">
    <property type="protein sequence ID" value="RDL44976.1"/>
    <property type="molecule type" value="Genomic_DNA"/>
</dbReference>
<dbReference type="OrthoDB" id="6636604at2"/>
<comment type="caution">
    <text evidence="1">The sequence shown here is derived from an EMBL/GenBank/DDBJ whole genome shotgun (WGS) entry which is preliminary data.</text>
</comment>
<evidence type="ECO:0000313" key="1">
    <source>
        <dbReference type="EMBL" id="RDL44976.1"/>
    </source>
</evidence>
<evidence type="ECO:0000313" key="2">
    <source>
        <dbReference type="Proteomes" id="UP000254326"/>
    </source>
</evidence>
<accession>A0A370UAZ5</accession>
<organism evidence="1 2">
    <name type="scientific">Marinomonas piezotolerans</name>
    <dbReference type="NCBI Taxonomy" id="2213058"/>
    <lineage>
        <taxon>Bacteria</taxon>
        <taxon>Pseudomonadati</taxon>
        <taxon>Pseudomonadota</taxon>
        <taxon>Gammaproteobacteria</taxon>
        <taxon>Oceanospirillales</taxon>
        <taxon>Oceanospirillaceae</taxon>
        <taxon>Marinomonas</taxon>
    </lineage>
</organism>
<dbReference type="AlphaFoldDB" id="A0A370UAZ5"/>
<proteinExistence type="predicted"/>